<dbReference type="OrthoDB" id="9847848at2"/>
<dbReference type="Proteomes" id="UP000234503">
    <property type="component" value="Unassembled WGS sequence"/>
</dbReference>
<evidence type="ECO:0000313" key="2">
    <source>
        <dbReference type="Proteomes" id="UP000234503"/>
    </source>
</evidence>
<evidence type="ECO:0000313" key="1">
    <source>
        <dbReference type="EMBL" id="PLR32202.1"/>
    </source>
</evidence>
<organism evidence="1 2">
    <name type="scientific">Chimaeribacter coloradensis</name>
    <dbReference type="NCBI Taxonomy" id="2060068"/>
    <lineage>
        <taxon>Bacteria</taxon>
        <taxon>Pseudomonadati</taxon>
        <taxon>Pseudomonadota</taxon>
        <taxon>Gammaproteobacteria</taxon>
        <taxon>Enterobacterales</taxon>
        <taxon>Yersiniaceae</taxon>
        <taxon>Chimaeribacter</taxon>
    </lineage>
</organism>
<comment type="caution">
    <text evidence="1">The sequence shown here is derived from an EMBL/GenBank/DDBJ whole genome shotgun (WGS) entry which is preliminary data.</text>
</comment>
<dbReference type="AlphaFoldDB" id="A0A2N5DXP1"/>
<dbReference type="EMBL" id="PJZH01000019">
    <property type="protein sequence ID" value="PLR32202.1"/>
    <property type="molecule type" value="Genomic_DNA"/>
</dbReference>
<name>A0A2N5DXP1_9GAMM</name>
<proteinExistence type="predicted"/>
<protein>
    <submittedName>
        <fullName evidence="1">Uncharacterized protein</fullName>
    </submittedName>
</protein>
<reference evidence="1 2" key="1">
    <citation type="submission" date="2017-12" db="EMBL/GenBank/DDBJ databases">
        <title>Characterization of six clinical isolates of Enterochimera gen. nov., a novel genus of the Yersiniaciae family and the three species Enterochimera arupensis sp. nov., Enterochimera coloradensis sp. nov, and Enterochimera californica sp. nov.</title>
        <authorList>
            <person name="Rossi A."/>
            <person name="Fisher M."/>
        </authorList>
    </citation>
    <scope>NUCLEOTIDE SEQUENCE [LARGE SCALE GENOMIC DNA]</scope>
    <source>
        <strain evidence="2">2016-Iso4</strain>
    </source>
</reference>
<dbReference type="RefSeq" id="WP_101826033.1">
    <property type="nucleotide sequence ID" value="NZ_PJZH01000019.1"/>
</dbReference>
<keyword evidence="2" id="KW-1185">Reference proteome</keyword>
<sequence>MRKAAVITLFLLFFLFSGKEFIGSVLFPVTLTLIEKVPINNSAQLYVVEADVNATTQPSYRYYLADRRTSQADFLASIQESDDYFLQTREKARVEVREGGLFLSTTGTVDKFTNSGGYRVGSHLFHVKVALSAEPE</sequence>
<gene>
    <name evidence="1" type="ORF">CYR32_15545</name>
</gene>
<accession>A0A2N5DXP1</accession>